<organism evidence="1 2">
    <name type="scientific">Brevinema andersonii</name>
    <dbReference type="NCBI Taxonomy" id="34097"/>
    <lineage>
        <taxon>Bacteria</taxon>
        <taxon>Pseudomonadati</taxon>
        <taxon>Spirochaetota</taxon>
        <taxon>Spirochaetia</taxon>
        <taxon>Brevinematales</taxon>
        <taxon>Brevinemataceae</taxon>
        <taxon>Brevinema</taxon>
    </lineage>
</organism>
<name>A0A1I1FDD1_BREAD</name>
<proteinExistence type="predicted"/>
<accession>A0A1I1FDD1</accession>
<dbReference type="EMBL" id="FOKY01000028">
    <property type="protein sequence ID" value="SFB95718.1"/>
    <property type="molecule type" value="Genomic_DNA"/>
</dbReference>
<dbReference type="STRING" id="34097.SAMN02745150_01435"/>
<evidence type="ECO:0000313" key="2">
    <source>
        <dbReference type="Proteomes" id="UP000240042"/>
    </source>
</evidence>
<sequence length="146" mass="16259">MVSFSVVGLNEILEKLRNTDLTKSNNLGHALASWLAKSARMRILKTKTAPDGTKWAPLAASTVKNLERAKAGGSMLYRTGSLHRAVGYSLMLWSKGAIILDDKMNYSEFLQRGTKKMTARPYLGVSKEDHQKLTDLSLEYLNQTLN</sequence>
<dbReference type="InterPro" id="IPR006522">
    <property type="entry name" value="Phage_virion_morphogenesis"/>
</dbReference>
<keyword evidence="2" id="KW-1185">Reference proteome</keyword>
<dbReference type="Proteomes" id="UP000240042">
    <property type="component" value="Unassembled WGS sequence"/>
</dbReference>
<dbReference type="OrthoDB" id="2081253at2"/>
<dbReference type="RefSeq" id="WP_092320108.1">
    <property type="nucleotide sequence ID" value="NZ_FOKY01000028.1"/>
</dbReference>
<dbReference type="Pfam" id="PF05069">
    <property type="entry name" value="Phage_tail_S"/>
    <property type="match status" value="1"/>
</dbReference>
<protein>
    <submittedName>
        <fullName evidence="1">Phage virion morphogenesis family protein</fullName>
    </submittedName>
</protein>
<dbReference type="AlphaFoldDB" id="A0A1I1FDD1"/>
<evidence type="ECO:0000313" key="1">
    <source>
        <dbReference type="EMBL" id="SFB95718.1"/>
    </source>
</evidence>
<gene>
    <name evidence="1" type="ORF">SAMN02745150_01435</name>
</gene>
<reference evidence="2" key="1">
    <citation type="submission" date="2016-10" db="EMBL/GenBank/DDBJ databases">
        <authorList>
            <person name="Varghese N."/>
            <person name="Submissions S."/>
        </authorList>
    </citation>
    <scope>NUCLEOTIDE SEQUENCE [LARGE SCALE GENOMIC DNA]</scope>
    <source>
        <strain evidence="2">ATCC 43811</strain>
    </source>
</reference>